<comment type="caution">
    <text evidence="2">The sequence shown here is derived from an EMBL/GenBank/DDBJ whole genome shotgun (WGS) entry which is preliminary data.</text>
</comment>
<dbReference type="SUPFAM" id="SSF50156">
    <property type="entry name" value="PDZ domain-like"/>
    <property type="match status" value="1"/>
</dbReference>
<dbReference type="SMART" id="SM00245">
    <property type="entry name" value="TSPc"/>
    <property type="match status" value="1"/>
</dbReference>
<dbReference type="CDD" id="cd07561">
    <property type="entry name" value="Peptidase_S41_CPP_like"/>
    <property type="match status" value="1"/>
</dbReference>
<dbReference type="Proteomes" id="UP001185092">
    <property type="component" value="Unassembled WGS sequence"/>
</dbReference>
<dbReference type="GO" id="GO:0004175">
    <property type="term" value="F:endopeptidase activity"/>
    <property type="evidence" value="ECO:0007669"/>
    <property type="project" value="TreeGrafter"/>
</dbReference>
<sequence length="463" mass="53154">MKKSFIIFFPFLIFITACQTEDLSQNELINGNIYQQMDDIYLWRENMPSSSSVDRNQKPENYFDQLIYKSKDKWSEIYNEPIENIASSKAHNAGESTGFLALAYPLDYRIQQNGIIINYFSSLFNYLDNNKPNQYIGCIGYVEKNSSASMMGLKRGDFIIKVNNETLTNTNATDLLYNTDDMNLEVLSSNEDGSYTTKNMSISKSNISYNPFYFKNTYNIQGKKIGYLVFNSFIYETYDTQMQSIFNEFKSQNIDELILDLRYNLGGSVVTANLMADYLAPLKSDGQLFTNKIWNERYMQYLKESEGENSSNLKDFIGKNRNNLELNNLYIITGFNTASASELIINGLSPYMNIIQIGLTTAGKYTASIPISNEADKNWTIQPIVYKSENAWGVTDYEDGFFPDYQVPDDFWNQLGDLNEARLNVAFQQIIGIPSSARRTTTEQNFNQPLTIPNIKSMHDHLR</sequence>
<dbReference type="InterPro" id="IPR005151">
    <property type="entry name" value="Tail-specific_protease"/>
</dbReference>
<name>A0AAE3XPL2_9BACT</name>
<keyword evidence="2" id="KW-0378">Hydrolase</keyword>
<dbReference type="RefSeq" id="WP_309938462.1">
    <property type="nucleotide sequence ID" value="NZ_AP025305.1"/>
</dbReference>
<dbReference type="SUPFAM" id="SSF52096">
    <property type="entry name" value="ClpP/crotonase"/>
    <property type="match status" value="1"/>
</dbReference>
<feature type="domain" description="Tail specific protease" evidence="1">
    <location>
        <begin position="197"/>
        <end position="408"/>
    </location>
</feature>
<proteinExistence type="predicted"/>
<dbReference type="Pfam" id="PF18294">
    <property type="entry name" value="Pept_S41_N"/>
    <property type="match status" value="1"/>
</dbReference>
<evidence type="ECO:0000313" key="3">
    <source>
        <dbReference type="Proteomes" id="UP001185092"/>
    </source>
</evidence>
<dbReference type="AlphaFoldDB" id="A0AAE3XPL2"/>
<dbReference type="EMBL" id="JAVDQD010000002">
    <property type="protein sequence ID" value="MDR6238954.1"/>
    <property type="molecule type" value="Genomic_DNA"/>
</dbReference>
<dbReference type="Gene3D" id="3.30.750.170">
    <property type="match status" value="1"/>
</dbReference>
<evidence type="ECO:0000313" key="2">
    <source>
        <dbReference type="EMBL" id="MDR6238954.1"/>
    </source>
</evidence>
<gene>
    <name evidence="2" type="ORF">HNQ88_001991</name>
</gene>
<reference evidence="2" key="1">
    <citation type="submission" date="2023-07" db="EMBL/GenBank/DDBJ databases">
        <title>Genomic Encyclopedia of Type Strains, Phase IV (KMG-IV): sequencing the most valuable type-strain genomes for metagenomic binning, comparative biology and taxonomic classification.</title>
        <authorList>
            <person name="Goeker M."/>
        </authorList>
    </citation>
    <scope>NUCLEOTIDE SEQUENCE</scope>
    <source>
        <strain evidence="2">DSM 26174</strain>
    </source>
</reference>
<organism evidence="2 3">
    <name type="scientific">Aureibacter tunicatorum</name>
    <dbReference type="NCBI Taxonomy" id="866807"/>
    <lineage>
        <taxon>Bacteria</taxon>
        <taxon>Pseudomonadati</taxon>
        <taxon>Bacteroidota</taxon>
        <taxon>Cytophagia</taxon>
        <taxon>Cytophagales</taxon>
        <taxon>Persicobacteraceae</taxon>
        <taxon>Aureibacter</taxon>
    </lineage>
</organism>
<dbReference type="InterPro" id="IPR029045">
    <property type="entry name" value="ClpP/crotonase-like_dom_sf"/>
</dbReference>
<dbReference type="GO" id="GO:0006508">
    <property type="term" value="P:proteolysis"/>
    <property type="evidence" value="ECO:0007669"/>
    <property type="project" value="UniProtKB-KW"/>
</dbReference>
<keyword evidence="2" id="KW-0645">Protease</keyword>
<dbReference type="Gene3D" id="3.90.226.10">
    <property type="entry name" value="2-enoyl-CoA Hydratase, Chain A, domain 1"/>
    <property type="match status" value="1"/>
</dbReference>
<dbReference type="GO" id="GO:0007165">
    <property type="term" value="P:signal transduction"/>
    <property type="evidence" value="ECO:0007669"/>
    <property type="project" value="TreeGrafter"/>
</dbReference>
<protein>
    <submittedName>
        <fullName evidence="2">C-terminal processing protease CtpA/Prc</fullName>
    </submittedName>
</protein>
<dbReference type="InterPro" id="IPR041613">
    <property type="entry name" value="Pept_S41_N"/>
</dbReference>
<dbReference type="InterPro" id="IPR036034">
    <property type="entry name" value="PDZ_sf"/>
</dbReference>
<keyword evidence="3" id="KW-1185">Reference proteome</keyword>
<dbReference type="GO" id="GO:0008236">
    <property type="term" value="F:serine-type peptidase activity"/>
    <property type="evidence" value="ECO:0007669"/>
    <property type="project" value="InterPro"/>
</dbReference>
<accession>A0AAE3XPL2</accession>
<dbReference type="PANTHER" id="PTHR32060:SF30">
    <property type="entry name" value="CARBOXY-TERMINAL PROCESSING PROTEASE CTPA"/>
    <property type="match status" value="1"/>
</dbReference>
<evidence type="ECO:0000259" key="1">
    <source>
        <dbReference type="SMART" id="SM00245"/>
    </source>
</evidence>
<dbReference type="PROSITE" id="PS51257">
    <property type="entry name" value="PROKAR_LIPOPROTEIN"/>
    <property type="match status" value="1"/>
</dbReference>
<dbReference type="PANTHER" id="PTHR32060">
    <property type="entry name" value="TAIL-SPECIFIC PROTEASE"/>
    <property type="match status" value="1"/>
</dbReference>
<dbReference type="Pfam" id="PF03572">
    <property type="entry name" value="Peptidase_S41"/>
    <property type="match status" value="1"/>
</dbReference>
<dbReference type="GO" id="GO:0030288">
    <property type="term" value="C:outer membrane-bounded periplasmic space"/>
    <property type="evidence" value="ECO:0007669"/>
    <property type="project" value="TreeGrafter"/>
</dbReference>
<dbReference type="Gene3D" id="2.30.42.10">
    <property type="match status" value="1"/>
</dbReference>